<proteinExistence type="predicted"/>
<dbReference type="EMBL" id="JBJQND010000004">
    <property type="protein sequence ID" value="KAL3879747.1"/>
    <property type="molecule type" value="Genomic_DNA"/>
</dbReference>
<dbReference type="AlphaFoldDB" id="A0ABD3X133"/>
<protein>
    <submittedName>
        <fullName evidence="2">Uncharacterized protein</fullName>
    </submittedName>
</protein>
<evidence type="ECO:0000313" key="2">
    <source>
        <dbReference type="EMBL" id="KAL3879747.1"/>
    </source>
</evidence>
<keyword evidence="3" id="KW-1185">Reference proteome</keyword>
<dbReference type="Proteomes" id="UP001634394">
    <property type="component" value="Unassembled WGS sequence"/>
</dbReference>
<keyword evidence="1" id="KW-0175">Coiled coil</keyword>
<feature type="non-terminal residue" evidence="2">
    <location>
        <position position="1"/>
    </location>
</feature>
<comment type="caution">
    <text evidence="2">The sequence shown here is derived from an EMBL/GenBank/DDBJ whole genome shotgun (WGS) entry which is preliminary data.</text>
</comment>
<feature type="coiled-coil region" evidence="1">
    <location>
        <begin position="118"/>
        <end position="180"/>
    </location>
</feature>
<reference evidence="2 3" key="1">
    <citation type="submission" date="2024-11" db="EMBL/GenBank/DDBJ databases">
        <title>Chromosome-level genome assembly of the freshwater bivalve Anodonta woodiana.</title>
        <authorList>
            <person name="Chen X."/>
        </authorList>
    </citation>
    <scope>NUCLEOTIDE SEQUENCE [LARGE SCALE GENOMIC DNA]</scope>
    <source>
        <strain evidence="2">MN2024</strain>
        <tissue evidence="2">Gills</tissue>
    </source>
</reference>
<sequence>KNNKKETSTEHVTPAEHYANLVVGSPNAACTINDLSRAEKDTTFSAIEETRRQGGLPIRATNCHSWVMEPDVPAYKEYEKLRYVPESTESTYYTIDHTHIDDQIMESMKNCSTFVETLHGLENALKSVEKEISVLLSKKETLFSNELKGARTTVNYVQMLQSVENEVRIFEEKRKCLLGRKEILLREELAKTTESEK</sequence>
<gene>
    <name evidence="2" type="ORF">ACJMK2_032033</name>
</gene>
<accession>A0ABD3X133</accession>
<name>A0ABD3X133_SINWO</name>
<evidence type="ECO:0000256" key="1">
    <source>
        <dbReference type="SAM" id="Coils"/>
    </source>
</evidence>
<evidence type="ECO:0000313" key="3">
    <source>
        <dbReference type="Proteomes" id="UP001634394"/>
    </source>
</evidence>
<organism evidence="2 3">
    <name type="scientific">Sinanodonta woodiana</name>
    <name type="common">Chinese pond mussel</name>
    <name type="synonym">Anodonta woodiana</name>
    <dbReference type="NCBI Taxonomy" id="1069815"/>
    <lineage>
        <taxon>Eukaryota</taxon>
        <taxon>Metazoa</taxon>
        <taxon>Spiralia</taxon>
        <taxon>Lophotrochozoa</taxon>
        <taxon>Mollusca</taxon>
        <taxon>Bivalvia</taxon>
        <taxon>Autobranchia</taxon>
        <taxon>Heteroconchia</taxon>
        <taxon>Palaeoheterodonta</taxon>
        <taxon>Unionida</taxon>
        <taxon>Unionoidea</taxon>
        <taxon>Unionidae</taxon>
        <taxon>Unioninae</taxon>
        <taxon>Sinanodonta</taxon>
    </lineage>
</organism>